<protein>
    <submittedName>
        <fullName evidence="2">Uncharacterized protein</fullName>
    </submittedName>
</protein>
<dbReference type="AlphaFoldDB" id="A0A916SNP1"/>
<proteinExistence type="predicted"/>
<keyword evidence="3" id="KW-1185">Reference proteome</keyword>
<name>A0A916SNP1_9HYPH</name>
<reference evidence="2" key="2">
    <citation type="submission" date="2020-09" db="EMBL/GenBank/DDBJ databases">
        <authorList>
            <person name="Sun Q."/>
            <person name="Zhou Y."/>
        </authorList>
    </citation>
    <scope>NUCLEOTIDE SEQUENCE</scope>
    <source>
        <strain evidence="2">CGMCC 1.15082</strain>
    </source>
</reference>
<dbReference type="EMBL" id="BMHH01000026">
    <property type="protein sequence ID" value="GGB09251.1"/>
    <property type="molecule type" value="Genomic_DNA"/>
</dbReference>
<gene>
    <name evidence="2" type="ORF">GCM10011491_41520</name>
</gene>
<sequence>MRRLVSSGAIAGASSPTIPAGSSRPIRVTPPEALKCGPHAGQFCFVMRGKEDAALSPPGKGAAGSKGCSKSVAP</sequence>
<feature type="region of interest" description="Disordered" evidence="1">
    <location>
        <begin position="53"/>
        <end position="74"/>
    </location>
</feature>
<comment type="caution">
    <text evidence="2">The sequence shown here is derived from an EMBL/GenBank/DDBJ whole genome shotgun (WGS) entry which is preliminary data.</text>
</comment>
<feature type="compositionally biased region" description="Low complexity" evidence="1">
    <location>
        <begin position="56"/>
        <end position="74"/>
    </location>
</feature>
<reference evidence="2" key="1">
    <citation type="journal article" date="2014" name="Int. J. Syst. Evol. Microbiol.">
        <title>Complete genome sequence of Corynebacterium casei LMG S-19264T (=DSM 44701T), isolated from a smear-ripened cheese.</title>
        <authorList>
            <consortium name="US DOE Joint Genome Institute (JGI-PGF)"/>
            <person name="Walter F."/>
            <person name="Albersmeier A."/>
            <person name="Kalinowski J."/>
            <person name="Ruckert C."/>
        </authorList>
    </citation>
    <scope>NUCLEOTIDE SEQUENCE</scope>
    <source>
        <strain evidence="2">CGMCC 1.15082</strain>
    </source>
</reference>
<evidence type="ECO:0000256" key="1">
    <source>
        <dbReference type="SAM" id="MobiDB-lite"/>
    </source>
</evidence>
<organism evidence="2 3">
    <name type="scientific">Brucella endophytica</name>
    <dbReference type="NCBI Taxonomy" id="1963359"/>
    <lineage>
        <taxon>Bacteria</taxon>
        <taxon>Pseudomonadati</taxon>
        <taxon>Pseudomonadota</taxon>
        <taxon>Alphaproteobacteria</taxon>
        <taxon>Hyphomicrobiales</taxon>
        <taxon>Brucellaceae</taxon>
        <taxon>Brucella/Ochrobactrum group</taxon>
        <taxon>Brucella</taxon>
    </lineage>
</organism>
<accession>A0A916SNP1</accession>
<dbReference type="Proteomes" id="UP000646478">
    <property type="component" value="Unassembled WGS sequence"/>
</dbReference>
<evidence type="ECO:0000313" key="3">
    <source>
        <dbReference type="Proteomes" id="UP000646478"/>
    </source>
</evidence>
<feature type="region of interest" description="Disordered" evidence="1">
    <location>
        <begin position="1"/>
        <end position="26"/>
    </location>
</feature>
<evidence type="ECO:0000313" key="2">
    <source>
        <dbReference type="EMBL" id="GGB09251.1"/>
    </source>
</evidence>